<proteinExistence type="predicted"/>
<dbReference type="PANTHER" id="PTHR35337:SF1">
    <property type="entry name" value="SLR1478 PROTEIN"/>
    <property type="match status" value="1"/>
</dbReference>
<protein>
    <submittedName>
        <fullName evidence="1">Uncharacterized protein</fullName>
    </submittedName>
</protein>
<gene>
    <name evidence="1" type="ORF">ELLFYP34_02610</name>
</gene>
<dbReference type="PANTHER" id="PTHR35337">
    <property type="entry name" value="SLR1478 PROTEIN"/>
    <property type="match status" value="1"/>
</dbReference>
<accession>A0A6N3C044</accession>
<name>A0A6N3C044_EUBLI</name>
<dbReference type="InterPro" id="IPR002798">
    <property type="entry name" value="SpoIIM-like"/>
</dbReference>
<organism evidence="1">
    <name type="scientific">Eubacterium limosum</name>
    <dbReference type="NCBI Taxonomy" id="1736"/>
    <lineage>
        <taxon>Bacteria</taxon>
        <taxon>Bacillati</taxon>
        <taxon>Bacillota</taxon>
        <taxon>Clostridia</taxon>
        <taxon>Eubacteriales</taxon>
        <taxon>Eubacteriaceae</taxon>
        <taxon>Eubacterium</taxon>
    </lineage>
</organism>
<dbReference type="EMBL" id="CACRTR010000007">
    <property type="protein sequence ID" value="VYU07197.1"/>
    <property type="molecule type" value="Genomic_DNA"/>
</dbReference>
<reference evidence="1" key="1">
    <citation type="submission" date="2019-11" db="EMBL/GenBank/DDBJ databases">
        <authorList>
            <person name="Feng L."/>
        </authorList>
    </citation>
    <scope>NUCLEOTIDE SEQUENCE</scope>
    <source>
        <strain evidence="1">ElimosumLFYP34</strain>
    </source>
</reference>
<dbReference type="Pfam" id="PF01944">
    <property type="entry name" value="SpoIIM"/>
    <property type="match status" value="1"/>
</dbReference>
<dbReference type="AlphaFoldDB" id="A0A6N3C044"/>
<evidence type="ECO:0000313" key="1">
    <source>
        <dbReference type="EMBL" id="VYU07197.1"/>
    </source>
</evidence>
<sequence>MNFVKEQYLQIGKFLKSKILWIFITLALVFVGFSVLLYFVLLGHQEAVEALFKAFTEAILSKDILNADGSIASGSLFFNNLQATTISILLGFMPFLFLPVWVVLINAASLSVVFAMVKMTGAASVGKMIVFGILPHGIFELTALFLGISLGFYICKTLCLIVCKSDSGIRLKEELINVLRTYLLIIVPLLIIAALIESYLTPLLINFAI</sequence>